<dbReference type="InterPro" id="IPR036291">
    <property type="entry name" value="NAD(P)-bd_dom_sf"/>
</dbReference>
<keyword evidence="3" id="KW-1185">Reference proteome</keyword>
<accession>A0A1H8QIX8</accession>
<gene>
    <name evidence="2" type="ORF">SAMN04487948_103139</name>
</gene>
<dbReference type="Gene3D" id="3.40.50.720">
    <property type="entry name" value="NAD(P)-binding Rossmann-like Domain"/>
    <property type="match status" value="1"/>
</dbReference>
<dbReference type="CDD" id="cd08946">
    <property type="entry name" value="SDR_e"/>
    <property type="match status" value="1"/>
</dbReference>
<dbReference type="Proteomes" id="UP000199126">
    <property type="component" value="Unassembled WGS sequence"/>
</dbReference>
<sequence length="316" mass="34509">MRNDSVVCGFLGQGCDGETMSSRTTVAVTGGNGQVGRGVLRELADHGYRTVNLSRSSRREDVADGYRRTDLLDAGEVYGSLAACDADAVVHLGMVPNPEGSPGHVTFESNVMTTYHVLEACQHLDVDSVAVASSMSALGAGYDPDPVRLDYLPVDEEHPSDPRDPYALGKRVLEVTAEGVGRRNDGPTVSTLRFPIVVDDEWISETLVDSDRSLDTIREAPYYHSVRNTLFAYVHLADLAALFRRCLETDFEGHETFWAAAPDTTVDLPTADLVAAEYPDVDVRVETGGFDGHESLVDTTKARELLGWEAERSWRD</sequence>
<evidence type="ECO:0000313" key="3">
    <source>
        <dbReference type="Proteomes" id="UP000199126"/>
    </source>
</evidence>
<evidence type="ECO:0000313" key="2">
    <source>
        <dbReference type="EMBL" id="SEO53976.1"/>
    </source>
</evidence>
<feature type="domain" description="NAD-dependent epimerase/dehydratase" evidence="1">
    <location>
        <begin position="26"/>
        <end position="188"/>
    </location>
</feature>
<reference evidence="3" key="1">
    <citation type="submission" date="2016-10" db="EMBL/GenBank/DDBJ databases">
        <authorList>
            <person name="Varghese N."/>
            <person name="Submissions S."/>
        </authorList>
    </citation>
    <scope>NUCLEOTIDE SEQUENCE [LARGE SCALE GENOMIC DNA]</scope>
    <source>
        <strain evidence="3">CGMCC 1.10121</strain>
    </source>
</reference>
<proteinExistence type="predicted"/>
<dbReference type="EMBL" id="FODV01000003">
    <property type="protein sequence ID" value="SEO53976.1"/>
    <property type="molecule type" value="Genomic_DNA"/>
</dbReference>
<dbReference type="AlphaFoldDB" id="A0A1H8QIX8"/>
<dbReference type="PANTHER" id="PTHR43245">
    <property type="entry name" value="BIFUNCTIONAL POLYMYXIN RESISTANCE PROTEIN ARNA"/>
    <property type="match status" value="1"/>
</dbReference>
<dbReference type="PROSITE" id="PS51257">
    <property type="entry name" value="PROKAR_LIPOPROTEIN"/>
    <property type="match status" value="1"/>
</dbReference>
<dbReference type="InterPro" id="IPR001509">
    <property type="entry name" value="Epimerase_deHydtase"/>
</dbReference>
<dbReference type="Pfam" id="PF01370">
    <property type="entry name" value="Epimerase"/>
    <property type="match status" value="1"/>
</dbReference>
<organism evidence="2 3">
    <name type="scientific">Halogranum amylolyticum</name>
    <dbReference type="NCBI Taxonomy" id="660520"/>
    <lineage>
        <taxon>Archaea</taxon>
        <taxon>Methanobacteriati</taxon>
        <taxon>Methanobacteriota</taxon>
        <taxon>Stenosarchaea group</taxon>
        <taxon>Halobacteria</taxon>
        <taxon>Halobacteriales</taxon>
        <taxon>Haloferacaceae</taxon>
    </lineage>
</organism>
<name>A0A1H8QIX8_9EURY</name>
<dbReference type="SUPFAM" id="SSF51735">
    <property type="entry name" value="NAD(P)-binding Rossmann-fold domains"/>
    <property type="match status" value="1"/>
</dbReference>
<protein>
    <submittedName>
        <fullName evidence="2">Nucleoside-diphosphate-sugar epimerase</fullName>
    </submittedName>
</protein>
<dbReference type="PANTHER" id="PTHR43245:SF55">
    <property type="entry name" value="NAD(P)-BINDING DOMAIN-CONTAINING PROTEIN"/>
    <property type="match status" value="1"/>
</dbReference>
<dbReference type="InterPro" id="IPR050177">
    <property type="entry name" value="Lipid_A_modif_metabolic_enz"/>
</dbReference>
<evidence type="ECO:0000259" key="1">
    <source>
        <dbReference type="Pfam" id="PF01370"/>
    </source>
</evidence>